<evidence type="ECO:0000313" key="1">
    <source>
        <dbReference type="EMBL" id="KAH6631836.1"/>
    </source>
</evidence>
<keyword evidence="2" id="KW-1185">Reference proteome</keyword>
<organism evidence="1 2">
    <name type="scientific">Chaetomium tenue</name>
    <dbReference type="NCBI Taxonomy" id="1854479"/>
    <lineage>
        <taxon>Eukaryota</taxon>
        <taxon>Fungi</taxon>
        <taxon>Dikarya</taxon>
        <taxon>Ascomycota</taxon>
        <taxon>Pezizomycotina</taxon>
        <taxon>Sordariomycetes</taxon>
        <taxon>Sordariomycetidae</taxon>
        <taxon>Sordariales</taxon>
        <taxon>Chaetomiaceae</taxon>
        <taxon>Chaetomium</taxon>
    </lineage>
</organism>
<comment type="caution">
    <text evidence="1">The sequence shown here is derived from an EMBL/GenBank/DDBJ whole genome shotgun (WGS) entry which is preliminary data.</text>
</comment>
<name>A0ACB7PAG3_9PEZI</name>
<gene>
    <name evidence="1" type="ORF">F5144DRAFT_572316</name>
</gene>
<reference evidence="1 2" key="1">
    <citation type="journal article" date="2021" name="Nat. Commun.">
        <title>Genetic determinants of endophytism in the Arabidopsis root mycobiome.</title>
        <authorList>
            <person name="Mesny F."/>
            <person name="Miyauchi S."/>
            <person name="Thiergart T."/>
            <person name="Pickel B."/>
            <person name="Atanasova L."/>
            <person name="Karlsson M."/>
            <person name="Huettel B."/>
            <person name="Barry K.W."/>
            <person name="Haridas S."/>
            <person name="Chen C."/>
            <person name="Bauer D."/>
            <person name="Andreopoulos W."/>
            <person name="Pangilinan J."/>
            <person name="LaButti K."/>
            <person name="Riley R."/>
            <person name="Lipzen A."/>
            <person name="Clum A."/>
            <person name="Drula E."/>
            <person name="Henrissat B."/>
            <person name="Kohler A."/>
            <person name="Grigoriev I.V."/>
            <person name="Martin F.M."/>
            <person name="Hacquard S."/>
        </authorList>
    </citation>
    <scope>NUCLEOTIDE SEQUENCE [LARGE SCALE GENOMIC DNA]</scope>
    <source>
        <strain evidence="1 2">MPI-SDFR-AT-0079</strain>
    </source>
</reference>
<sequence length="195" mass="22749">MTTPLAAAAETVTKQLPRRFGNKQIFLPNHVVAFIRPKDKQPPNLATFVVPLNFNKFDLRDYLYHAYNVEVTSVRSFINQPAPKQKFVGTGRMYRPRSQKMMIAELLKPFVWPARPDDSELDQFDYKMFQQLSKERSAQVEQQRNAMSIPLRSHAPAKEDRVRLRKQAADIAERGEWKNKNDDDEWTEVDTDVKI</sequence>
<proteinExistence type="predicted"/>
<protein>
    <submittedName>
        <fullName evidence="1">Uncharacterized protein</fullName>
    </submittedName>
</protein>
<dbReference type="Proteomes" id="UP000724584">
    <property type="component" value="Unassembled WGS sequence"/>
</dbReference>
<evidence type="ECO:0000313" key="2">
    <source>
        <dbReference type="Proteomes" id="UP000724584"/>
    </source>
</evidence>
<dbReference type="EMBL" id="JAGIZQ010000004">
    <property type="protein sequence ID" value="KAH6631836.1"/>
    <property type="molecule type" value="Genomic_DNA"/>
</dbReference>
<accession>A0ACB7PAG3</accession>